<evidence type="ECO:0000256" key="4">
    <source>
        <dbReference type="ARBA" id="ARBA00022857"/>
    </source>
</evidence>
<comment type="similarity">
    <text evidence="1">Belongs to the FMO family.</text>
</comment>
<evidence type="ECO:0000313" key="7">
    <source>
        <dbReference type="Proteomes" id="UP001378960"/>
    </source>
</evidence>
<dbReference type="Pfam" id="PF00743">
    <property type="entry name" value="FMO-like"/>
    <property type="match status" value="2"/>
</dbReference>
<dbReference type="SUPFAM" id="SSF51905">
    <property type="entry name" value="FAD/NAD(P)-binding domain"/>
    <property type="match status" value="2"/>
</dbReference>
<dbReference type="PANTHER" id="PTHR23023">
    <property type="entry name" value="DIMETHYLANILINE MONOOXYGENASE"/>
    <property type="match status" value="1"/>
</dbReference>
<reference evidence="6 7" key="1">
    <citation type="journal article" date="2023" name="Elife">
        <title>Identification of key yeast species and microbe-microbe interactions impacting larval growth of Drosophila in the wild.</title>
        <authorList>
            <person name="Mure A."/>
            <person name="Sugiura Y."/>
            <person name="Maeda R."/>
            <person name="Honda K."/>
            <person name="Sakurai N."/>
            <person name="Takahashi Y."/>
            <person name="Watada M."/>
            <person name="Katoh T."/>
            <person name="Gotoh A."/>
            <person name="Gotoh Y."/>
            <person name="Taniguchi I."/>
            <person name="Nakamura K."/>
            <person name="Hayashi T."/>
            <person name="Katayama T."/>
            <person name="Uemura T."/>
            <person name="Hattori Y."/>
        </authorList>
    </citation>
    <scope>NUCLEOTIDE SEQUENCE [LARGE SCALE GENOMIC DNA]</scope>
    <source>
        <strain evidence="6 7">PK-24</strain>
    </source>
</reference>
<dbReference type="InterPro" id="IPR020946">
    <property type="entry name" value="Flavin_mOase-like"/>
</dbReference>
<dbReference type="EMBL" id="BTGB01000009">
    <property type="protein sequence ID" value="GMM48747.1"/>
    <property type="molecule type" value="Genomic_DNA"/>
</dbReference>
<keyword evidence="5" id="KW-0560">Oxidoreductase</keyword>
<keyword evidence="3" id="KW-0274">FAD</keyword>
<dbReference type="GO" id="GO:0004499">
    <property type="term" value="F:N,N-dimethylaniline monooxygenase activity"/>
    <property type="evidence" value="ECO:0007669"/>
    <property type="project" value="InterPro"/>
</dbReference>
<name>A0AAV5RCC0_PICKL</name>
<dbReference type="AlphaFoldDB" id="A0AAV5RCC0"/>
<keyword evidence="2" id="KW-0285">Flavoprotein</keyword>
<sequence>MTVGNANKFNIKSIAVIGAGPSGIASLHELTRVTKSGESLFGLDDVSKYEKNGELAFDKVVAFERNSTVGGVWCKSAFAENNVDPNLPKIYQKTSDELDKLDFSNPTETYQKTPIDEELEKKLDSSSFEKPVSIPVNKKLETIINNQWRSSAAYNHLFTNVTNRYMIFSFNDIVGQELDDLNHKYEHLLNLQSARDVSDYLEKTAEKKDLKKYIRFNTNVERVKKLDNGKWEVIVSYESKNENGEKFINWYKEYFDAVIIGNGKTVPIIPKIKNLFKFAEVNKDKVIIKLAKSIQDTEFLRNAKKPLFIGSSVSSVDLIQYCYPRDLENPSIYISRRSPTSPHNWITFATYSKGIVNKPEIAEFLPETNSVKFIDGTVESDFDAIVICTGYHKYYPFLDQSFTEKHKEEAINFYKYTFSIGDPTLALVGNEYAGFFFNRVESQAAALAGVWNNTSFLPPKEEQIETNKNRPSLSSGLINPNFITPLIDLAPKGRPHPFVINKEKSDHVAHSAQGHFVIQDVFFKVRDGKLDPFKIV</sequence>
<dbReference type="PIRSF" id="PIRSF000332">
    <property type="entry name" value="FMO"/>
    <property type="match status" value="1"/>
</dbReference>
<dbReference type="Proteomes" id="UP001378960">
    <property type="component" value="Unassembled WGS sequence"/>
</dbReference>
<evidence type="ECO:0000313" key="6">
    <source>
        <dbReference type="EMBL" id="GMM48747.1"/>
    </source>
</evidence>
<comment type="caution">
    <text evidence="6">The sequence shown here is derived from an EMBL/GenBank/DDBJ whole genome shotgun (WGS) entry which is preliminary data.</text>
</comment>
<dbReference type="InterPro" id="IPR050346">
    <property type="entry name" value="FMO-like"/>
</dbReference>
<protein>
    <recommendedName>
        <fullName evidence="8">Thiol-specific monooxygenase</fullName>
    </recommendedName>
</protein>
<evidence type="ECO:0000256" key="3">
    <source>
        <dbReference type="ARBA" id="ARBA00022827"/>
    </source>
</evidence>
<evidence type="ECO:0000256" key="2">
    <source>
        <dbReference type="ARBA" id="ARBA00022630"/>
    </source>
</evidence>
<dbReference type="GO" id="GO:0050660">
    <property type="term" value="F:flavin adenine dinucleotide binding"/>
    <property type="evidence" value="ECO:0007669"/>
    <property type="project" value="InterPro"/>
</dbReference>
<keyword evidence="4" id="KW-0521">NADP</keyword>
<accession>A0AAV5RCC0</accession>
<organism evidence="6 7">
    <name type="scientific">Pichia kluyveri</name>
    <name type="common">Yeast</name>
    <dbReference type="NCBI Taxonomy" id="36015"/>
    <lineage>
        <taxon>Eukaryota</taxon>
        <taxon>Fungi</taxon>
        <taxon>Dikarya</taxon>
        <taxon>Ascomycota</taxon>
        <taxon>Saccharomycotina</taxon>
        <taxon>Pichiomycetes</taxon>
        <taxon>Pichiales</taxon>
        <taxon>Pichiaceae</taxon>
        <taxon>Pichia</taxon>
    </lineage>
</organism>
<dbReference type="Gene3D" id="3.50.50.60">
    <property type="entry name" value="FAD/NAD(P)-binding domain"/>
    <property type="match status" value="2"/>
</dbReference>
<evidence type="ECO:0008006" key="8">
    <source>
        <dbReference type="Google" id="ProtNLM"/>
    </source>
</evidence>
<dbReference type="GO" id="GO:0050661">
    <property type="term" value="F:NADP binding"/>
    <property type="evidence" value="ECO:0007669"/>
    <property type="project" value="InterPro"/>
</dbReference>
<dbReference type="InterPro" id="IPR000960">
    <property type="entry name" value="Flavin_mOase"/>
</dbReference>
<gene>
    <name evidence="6" type="ORF">DAPK24_053450</name>
</gene>
<keyword evidence="7" id="KW-1185">Reference proteome</keyword>
<evidence type="ECO:0000256" key="5">
    <source>
        <dbReference type="ARBA" id="ARBA00023002"/>
    </source>
</evidence>
<proteinExistence type="inferred from homology"/>
<evidence type="ECO:0000256" key="1">
    <source>
        <dbReference type="ARBA" id="ARBA00009183"/>
    </source>
</evidence>
<dbReference type="InterPro" id="IPR036188">
    <property type="entry name" value="FAD/NAD-bd_sf"/>
</dbReference>